<name>A0A8B9QHB5_APTOW</name>
<dbReference type="PANTHER" id="PTHR28577:SF1">
    <property type="entry name" value="CENTROMERE PROTEIN P"/>
    <property type="match status" value="1"/>
</dbReference>
<feature type="coiled-coil region" evidence="1">
    <location>
        <begin position="6"/>
        <end position="33"/>
    </location>
</feature>
<dbReference type="Pfam" id="PF13096">
    <property type="entry name" value="CENP-P"/>
    <property type="match status" value="2"/>
</dbReference>
<proteinExistence type="predicted"/>
<reference evidence="2" key="2">
    <citation type="submission" date="2025-09" db="UniProtKB">
        <authorList>
            <consortium name="Ensembl"/>
        </authorList>
    </citation>
    <scope>IDENTIFICATION</scope>
</reference>
<accession>A0A8B9QHB5</accession>
<dbReference type="GO" id="GO:0034080">
    <property type="term" value="P:CENP-A containing chromatin assembly"/>
    <property type="evidence" value="ECO:0007669"/>
    <property type="project" value="InterPro"/>
</dbReference>
<dbReference type="AlphaFoldDB" id="A0A8B9QHB5"/>
<sequence>MENSIYQVYEDEIQSLEEEIKMLAEKYEDSQQESTFFSDEEILMSMKSFQTEFQGELKGQESPSDLKAQLESLETDLSFLMKFTGIWFTSHSKKTVEKTGSRTIQKHRLSGNCHSLPFQLEFQLLEIKSKESVSAVITDLNVIMESGEYSGVSKFVSSTEEHGNLLPFFRSLSSYAEWYEHRRCTFLHFKTRYPDIVKLPEGLLGDYIVLRNPEPSGATGGTDAEANSPLTVPVATGKRPYEDLGYSSVSQPLVCSEAPVPSGGLTRRQRSSWALTAGAGACGRRFELMIVWKIHVDEDGRTTPVLDLLTKVPEQVLEQNITTIENAPTCFRSMLLLFGIETAIENLIKVVGLKK</sequence>
<evidence type="ECO:0000256" key="1">
    <source>
        <dbReference type="SAM" id="Coils"/>
    </source>
</evidence>
<dbReference type="InterPro" id="IPR027801">
    <property type="entry name" value="CENP-P"/>
</dbReference>
<dbReference type="GO" id="GO:0000775">
    <property type="term" value="C:chromosome, centromeric region"/>
    <property type="evidence" value="ECO:0007669"/>
    <property type="project" value="InterPro"/>
</dbReference>
<protein>
    <submittedName>
        <fullName evidence="2">Centromere protein P</fullName>
    </submittedName>
</protein>
<organism evidence="2 3">
    <name type="scientific">Apteryx owenii</name>
    <name type="common">Little spotted kiwi</name>
    <dbReference type="NCBI Taxonomy" id="8824"/>
    <lineage>
        <taxon>Eukaryota</taxon>
        <taxon>Metazoa</taxon>
        <taxon>Chordata</taxon>
        <taxon>Craniata</taxon>
        <taxon>Vertebrata</taxon>
        <taxon>Euteleostomi</taxon>
        <taxon>Archelosauria</taxon>
        <taxon>Archosauria</taxon>
        <taxon>Dinosauria</taxon>
        <taxon>Saurischia</taxon>
        <taxon>Theropoda</taxon>
        <taxon>Coelurosauria</taxon>
        <taxon>Aves</taxon>
        <taxon>Palaeognathae</taxon>
        <taxon>Apterygiformes</taxon>
        <taxon>Apterygidae</taxon>
        <taxon>Apteryx</taxon>
    </lineage>
</organism>
<keyword evidence="3" id="KW-1185">Reference proteome</keyword>
<reference evidence="2" key="1">
    <citation type="submission" date="2025-08" db="UniProtKB">
        <authorList>
            <consortium name="Ensembl"/>
        </authorList>
    </citation>
    <scope>IDENTIFICATION</scope>
</reference>
<evidence type="ECO:0000313" key="2">
    <source>
        <dbReference type="Ensembl" id="ENSAOWP00000025625.1"/>
    </source>
</evidence>
<keyword evidence="1" id="KW-0175">Coiled coil</keyword>
<dbReference type="GO" id="GO:0005634">
    <property type="term" value="C:nucleus"/>
    <property type="evidence" value="ECO:0007669"/>
    <property type="project" value="TreeGrafter"/>
</dbReference>
<dbReference type="Proteomes" id="UP000694424">
    <property type="component" value="Unplaced"/>
</dbReference>
<dbReference type="PANTHER" id="PTHR28577">
    <property type="entry name" value="CENTROMERE PROTEIN P"/>
    <property type="match status" value="1"/>
</dbReference>
<evidence type="ECO:0000313" key="3">
    <source>
        <dbReference type="Proteomes" id="UP000694424"/>
    </source>
</evidence>
<dbReference type="Ensembl" id="ENSAOWT00000029031.1">
    <property type="protein sequence ID" value="ENSAOWP00000025625.1"/>
    <property type="gene ID" value="ENSAOWG00000017314.1"/>
</dbReference>